<gene>
    <name evidence="3" type="ORF">B0T26DRAFT_308169</name>
</gene>
<comment type="caution">
    <text evidence="3">The sequence shown here is derived from an EMBL/GenBank/DDBJ whole genome shotgun (WGS) entry which is preliminary data.</text>
</comment>
<organism evidence="3 4">
    <name type="scientific">Lasiosphaeria miniovina</name>
    <dbReference type="NCBI Taxonomy" id="1954250"/>
    <lineage>
        <taxon>Eukaryota</taxon>
        <taxon>Fungi</taxon>
        <taxon>Dikarya</taxon>
        <taxon>Ascomycota</taxon>
        <taxon>Pezizomycotina</taxon>
        <taxon>Sordariomycetes</taxon>
        <taxon>Sordariomycetidae</taxon>
        <taxon>Sordariales</taxon>
        <taxon>Lasiosphaeriaceae</taxon>
        <taxon>Lasiosphaeria</taxon>
    </lineage>
</organism>
<keyword evidence="2" id="KW-1133">Transmembrane helix</keyword>
<accession>A0AA40ALH4</accession>
<evidence type="ECO:0000256" key="2">
    <source>
        <dbReference type="SAM" id="Phobius"/>
    </source>
</evidence>
<keyword evidence="2" id="KW-0812">Transmembrane</keyword>
<proteinExistence type="predicted"/>
<feature type="compositionally biased region" description="Basic and acidic residues" evidence="1">
    <location>
        <begin position="36"/>
        <end position="50"/>
    </location>
</feature>
<dbReference type="Proteomes" id="UP001172101">
    <property type="component" value="Unassembled WGS sequence"/>
</dbReference>
<dbReference type="EMBL" id="JAUIRO010000004">
    <property type="protein sequence ID" value="KAK0717912.1"/>
    <property type="molecule type" value="Genomic_DNA"/>
</dbReference>
<dbReference type="GeneID" id="85317566"/>
<evidence type="ECO:0000313" key="3">
    <source>
        <dbReference type="EMBL" id="KAK0717912.1"/>
    </source>
</evidence>
<keyword evidence="2" id="KW-0472">Membrane</keyword>
<dbReference type="RefSeq" id="XP_060296705.1">
    <property type="nucleotide sequence ID" value="XM_060434296.1"/>
</dbReference>
<reference evidence="3" key="1">
    <citation type="submission" date="2023-06" db="EMBL/GenBank/DDBJ databases">
        <title>Genome-scale phylogeny and comparative genomics of the fungal order Sordariales.</title>
        <authorList>
            <consortium name="Lawrence Berkeley National Laboratory"/>
            <person name="Hensen N."/>
            <person name="Bonometti L."/>
            <person name="Westerberg I."/>
            <person name="Brannstrom I.O."/>
            <person name="Guillou S."/>
            <person name="Cros-Aarteil S."/>
            <person name="Calhoun S."/>
            <person name="Haridas S."/>
            <person name="Kuo A."/>
            <person name="Mondo S."/>
            <person name="Pangilinan J."/>
            <person name="Riley R."/>
            <person name="LaButti K."/>
            <person name="Andreopoulos B."/>
            <person name="Lipzen A."/>
            <person name="Chen C."/>
            <person name="Yanf M."/>
            <person name="Daum C."/>
            <person name="Ng V."/>
            <person name="Clum A."/>
            <person name="Steindorff A."/>
            <person name="Ohm R."/>
            <person name="Martin F."/>
            <person name="Silar P."/>
            <person name="Natvig D."/>
            <person name="Lalanne C."/>
            <person name="Gautier V."/>
            <person name="Ament-velasquez S.L."/>
            <person name="Kruys A."/>
            <person name="Hutchinson M.I."/>
            <person name="Powell A.J."/>
            <person name="Barry K."/>
            <person name="Miller A.N."/>
            <person name="Grigoriev I.V."/>
            <person name="Debuchy R."/>
            <person name="Gladieux P."/>
            <person name="Thoren M.H."/>
            <person name="Johannesson H."/>
        </authorList>
    </citation>
    <scope>NUCLEOTIDE SEQUENCE</scope>
    <source>
        <strain evidence="3">SMH2392-1A</strain>
    </source>
</reference>
<feature type="compositionally biased region" description="Polar residues" evidence="1">
    <location>
        <begin position="12"/>
        <end position="29"/>
    </location>
</feature>
<keyword evidence="4" id="KW-1185">Reference proteome</keyword>
<protein>
    <submittedName>
        <fullName evidence="3">Uncharacterized protein</fullName>
    </submittedName>
</protein>
<evidence type="ECO:0000313" key="4">
    <source>
        <dbReference type="Proteomes" id="UP001172101"/>
    </source>
</evidence>
<feature type="transmembrane region" description="Helical" evidence="2">
    <location>
        <begin position="135"/>
        <end position="157"/>
    </location>
</feature>
<dbReference type="AlphaFoldDB" id="A0AA40ALH4"/>
<name>A0AA40ALH4_9PEZI</name>
<feature type="compositionally biased region" description="Polar residues" evidence="1">
    <location>
        <begin position="52"/>
        <end position="72"/>
    </location>
</feature>
<sequence>MAGRPSGMNRHLQLSRSQAAGQPGFSPTHQMPALEPRTKPPSKQERDGVPKSRSNLQQPNSRPSEPITSSSARALPFAGAKQPNGSATHYEIPGAIPSSIMGWDGSMDGCYFNPPTMKRKRTIPKLPWRRLDAPLISVTAWFFWPAITLAQIIMYAVPVMFLSTSSAGH</sequence>
<evidence type="ECO:0000256" key="1">
    <source>
        <dbReference type="SAM" id="MobiDB-lite"/>
    </source>
</evidence>
<feature type="region of interest" description="Disordered" evidence="1">
    <location>
        <begin position="1"/>
        <end position="87"/>
    </location>
</feature>